<evidence type="ECO:0000313" key="18">
    <source>
        <dbReference type="EMBL" id="ANF94666.1"/>
    </source>
</evidence>
<dbReference type="HAMAP" id="MF_01006">
    <property type="entry name" value="Undec_diphosphatase"/>
    <property type="match status" value="1"/>
</dbReference>
<sequence length="278" mass="30560">MDIISAIIMGIIEGLTEFLPVSSTGHMILTAFLLGLDENSEQVKSFEIVVQLGAVLAVVVLYWRKFIDILMTIPDLFRGRLKQDNRPGAPHRLNILHIALAMLPAVVVGLLLHDVIKKYLFGPQTVVYSLVVGGLLMIYAEWRKGRSAGNMTVDDITYKQAFGIGLFQCLALWPGFSRSGSTISGGILLGVSHVAAAEFTFLVSVPVMFGATGYDLYKSAEFLSMDDFGFFAAGFITSFIVAMIAIKTFLNLLKRLSLTVFAIYRFVLAIVFFILLAM</sequence>
<feature type="transmembrane region" description="Helical" evidence="17">
    <location>
        <begin position="188"/>
        <end position="208"/>
    </location>
</feature>
<dbReference type="OrthoDB" id="9808289at2"/>
<evidence type="ECO:0000256" key="2">
    <source>
        <dbReference type="ARBA" id="ARBA00010621"/>
    </source>
</evidence>
<dbReference type="STRING" id="1616788.AR543_00530"/>
<dbReference type="KEGG" id="pbv:AR543_00530"/>
<dbReference type="GO" id="GO:0008360">
    <property type="term" value="P:regulation of cell shape"/>
    <property type="evidence" value="ECO:0007669"/>
    <property type="project" value="UniProtKB-KW"/>
</dbReference>
<feature type="transmembrane region" description="Helical" evidence="17">
    <location>
        <begin position="258"/>
        <end position="277"/>
    </location>
</feature>
<keyword evidence="6 17" id="KW-0812">Transmembrane</keyword>
<feature type="transmembrane region" description="Helical" evidence="17">
    <location>
        <begin position="228"/>
        <end position="246"/>
    </location>
</feature>
<evidence type="ECO:0000256" key="1">
    <source>
        <dbReference type="ARBA" id="ARBA00004651"/>
    </source>
</evidence>
<proteinExistence type="inferred from homology"/>
<evidence type="ECO:0000256" key="12">
    <source>
        <dbReference type="ARBA" id="ARBA00023251"/>
    </source>
</evidence>
<comment type="subcellular location">
    <subcellularLocation>
        <location evidence="1 17">Cell membrane</location>
        <topology evidence="1 17">Multi-pass membrane protein</topology>
    </subcellularLocation>
</comment>
<evidence type="ECO:0000256" key="4">
    <source>
        <dbReference type="ARBA" id="ARBA00021581"/>
    </source>
</evidence>
<dbReference type="NCBIfam" id="TIGR00753">
    <property type="entry name" value="undec_PP_bacA"/>
    <property type="match status" value="1"/>
</dbReference>
<accession>A0A172ZAK9</accession>
<organism evidence="18 19">
    <name type="scientific">Paenibacillus bovis</name>
    <dbReference type="NCBI Taxonomy" id="1616788"/>
    <lineage>
        <taxon>Bacteria</taxon>
        <taxon>Bacillati</taxon>
        <taxon>Bacillota</taxon>
        <taxon>Bacilli</taxon>
        <taxon>Bacillales</taxon>
        <taxon>Paenibacillaceae</taxon>
        <taxon>Paenibacillus</taxon>
    </lineage>
</organism>
<keyword evidence="19" id="KW-1185">Reference proteome</keyword>
<dbReference type="PANTHER" id="PTHR30622">
    <property type="entry name" value="UNDECAPRENYL-DIPHOSPHATASE"/>
    <property type="match status" value="1"/>
</dbReference>
<dbReference type="NCBIfam" id="NF001390">
    <property type="entry name" value="PRK00281.1-4"/>
    <property type="match status" value="1"/>
</dbReference>
<comment type="catalytic activity">
    <reaction evidence="16 17">
        <text>di-trans,octa-cis-undecaprenyl diphosphate + H2O = di-trans,octa-cis-undecaprenyl phosphate + phosphate + H(+)</text>
        <dbReference type="Rhea" id="RHEA:28094"/>
        <dbReference type="ChEBI" id="CHEBI:15377"/>
        <dbReference type="ChEBI" id="CHEBI:15378"/>
        <dbReference type="ChEBI" id="CHEBI:43474"/>
        <dbReference type="ChEBI" id="CHEBI:58405"/>
        <dbReference type="ChEBI" id="CHEBI:60392"/>
        <dbReference type="EC" id="3.6.1.27"/>
    </reaction>
</comment>
<evidence type="ECO:0000256" key="17">
    <source>
        <dbReference type="HAMAP-Rule" id="MF_01006"/>
    </source>
</evidence>
<dbReference type="RefSeq" id="WP_060530865.1">
    <property type="nucleotide sequence ID" value="NZ_CP013023.1"/>
</dbReference>
<dbReference type="GO" id="GO:0046677">
    <property type="term" value="P:response to antibiotic"/>
    <property type="evidence" value="ECO:0007669"/>
    <property type="project" value="UniProtKB-UniRule"/>
</dbReference>
<dbReference type="GO" id="GO:0071555">
    <property type="term" value="P:cell wall organization"/>
    <property type="evidence" value="ECO:0007669"/>
    <property type="project" value="UniProtKB-KW"/>
</dbReference>
<dbReference type="EMBL" id="CP013023">
    <property type="protein sequence ID" value="ANF94666.1"/>
    <property type="molecule type" value="Genomic_DNA"/>
</dbReference>
<dbReference type="AlphaFoldDB" id="A0A172ZAK9"/>
<keyword evidence="8 17" id="KW-0133">Cell shape</keyword>
<dbReference type="NCBIfam" id="NF001388">
    <property type="entry name" value="PRK00281.1-1"/>
    <property type="match status" value="1"/>
</dbReference>
<keyword evidence="11 17" id="KW-0472">Membrane</keyword>
<dbReference type="NCBIfam" id="NF001389">
    <property type="entry name" value="PRK00281.1-2"/>
    <property type="match status" value="1"/>
</dbReference>
<evidence type="ECO:0000256" key="16">
    <source>
        <dbReference type="ARBA" id="ARBA00047594"/>
    </source>
</evidence>
<protein>
    <recommendedName>
        <fullName evidence="4 17">Undecaprenyl-diphosphatase</fullName>
        <ecNumber evidence="3 17">3.6.1.27</ecNumber>
    </recommendedName>
    <alternativeName>
        <fullName evidence="15 17">Bacitracin resistance protein</fullName>
    </alternativeName>
    <alternativeName>
        <fullName evidence="14 17">Undecaprenyl pyrophosphate phosphatase</fullName>
    </alternativeName>
</protein>
<evidence type="ECO:0000256" key="11">
    <source>
        <dbReference type="ARBA" id="ARBA00023136"/>
    </source>
</evidence>
<feature type="transmembrane region" description="Helical" evidence="17">
    <location>
        <begin position="93"/>
        <end position="112"/>
    </location>
</feature>
<comment type="similarity">
    <text evidence="2 17">Belongs to the UppP family.</text>
</comment>
<dbReference type="GO" id="GO:0005886">
    <property type="term" value="C:plasma membrane"/>
    <property type="evidence" value="ECO:0007669"/>
    <property type="project" value="UniProtKB-SubCell"/>
</dbReference>
<dbReference type="Pfam" id="PF02673">
    <property type="entry name" value="BacA"/>
    <property type="match status" value="1"/>
</dbReference>
<comment type="function">
    <text evidence="17">Catalyzes the dephosphorylation of undecaprenyl diphosphate (UPP). Confers resistance to bacitracin.</text>
</comment>
<dbReference type="PANTHER" id="PTHR30622:SF3">
    <property type="entry name" value="UNDECAPRENYL-DIPHOSPHATASE"/>
    <property type="match status" value="1"/>
</dbReference>
<gene>
    <name evidence="17" type="primary">uppP</name>
    <name evidence="18" type="ORF">AR543_00530</name>
</gene>
<dbReference type="Proteomes" id="UP000078148">
    <property type="component" value="Chromosome"/>
</dbReference>
<evidence type="ECO:0000256" key="14">
    <source>
        <dbReference type="ARBA" id="ARBA00032707"/>
    </source>
</evidence>
<feature type="transmembrane region" description="Helical" evidence="17">
    <location>
        <begin position="18"/>
        <end position="36"/>
    </location>
</feature>
<evidence type="ECO:0000256" key="7">
    <source>
        <dbReference type="ARBA" id="ARBA00022801"/>
    </source>
</evidence>
<evidence type="ECO:0000256" key="6">
    <source>
        <dbReference type="ARBA" id="ARBA00022692"/>
    </source>
</evidence>
<dbReference type="GO" id="GO:0050380">
    <property type="term" value="F:undecaprenyl-diphosphatase activity"/>
    <property type="evidence" value="ECO:0007669"/>
    <property type="project" value="UniProtKB-UniRule"/>
</dbReference>
<feature type="transmembrane region" description="Helical" evidence="17">
    <location>
        <begin position="119"/>
        <end position="140"/>
    </location>
</feature>
<dbReference type="InterPro" id="IPR003824">
    <property type="entry name" value="UppP"/>
</dbReference>
<name>A0A172ZAK9_9BACL</name>
<evidence type="ECO:0000256" key="3">
    <source>
        <dbReference type="ARBA" id="ARBA00012374"/>
    </source>
</evidence>
<reference evidence="18 19" key="2">
    <citation type="journal article" date="2016" name="Int. J. Syst. Evol. Microbiol.">
        <title>Paenibacillus bovis sp. nov., isolated from raw yak (Bos grunniens) milk.</title>
        <authorList>
            <person name="Gao C."/>
            <person name="Han J."/>
            <person name="Liu Z."/>
            <person name="Xu X."/>
            <person name="Hang F."/>
            <person name="Wu Z."/>
        </authorList>
    </citation>
    <scope>NUCLEOTIDE SEQUENCE [LARGE SCALE GENOMIC DNA]</scope>
    <source>
        <strain evidence="18 19">BD3526</strain>
    </source>
</reference>
<evidence type="ECO:0000256" key="13">
    <source>
        <dbReference type="ARBA" id="ARBA00023316"/>
    </source>
</evidence>
<keyword evidence="9 17" id="KW-0573">Peptidoglycan synthesis</keyword>
<keyword evidence="12 17" id="KW-0046">Antibiotic resistance</keyword>
<keyword evidence="5 17" id="KW-1003">Cell membrane</keyword>
<keyword evidence="13 17" id="KW-0961">Cell wall biogenesis/degradation</keyword>
<evidence type="ECO:0000256" key="8">
    <source>
        <dbReference type="ARBA" id="ARBA00022960"/>
    </source>
</evidence>
<comment type="miscellaneous">
    <text evidence="17">Bacitracin is thought to be involved in the inhibition of peptidoglycan synthesis by sequestering undecaprenyl diphosphate, thereby reducing the pool of lipid carrier available.</text>
</comment>
<evidence type="ECO:0000256" key="9">
    <source>
        <dbReference type="ARBA" id="ARBA00022984"/>
    </source>
</evidence>
<keyword evidence="7 17" id="KW-0378">Hydrolase</keyword>
<dbReference type="GO" id="GO:0009252">
    <property type="term" value="P:peptidoglycan biosynthetic process"/>
    <property type="evidence" value="ECO:0007669"/>
    <property type="project" value="UniProtKB-KW"/>
</dbReference>
<evidence type="ECO:0000256" key="10">
    <source>
        <dbReference type="ARBA" id="ARBA00022989"/>
    </source>
</evidence>
<keyword evidence="10 17" id="KW-1133">Transmembrane helix</keyword>
<evidence type="ECO:0000256" key="5">
    <source>
        <dbReference type="ARBA" id="ARBA00022475"/>
    </source>
</evidence>
<dbReference type="EC" id="3.6.1.27" evidence="3 17"/>
<feature type="transmembrane region" description="Helical" evidence="17">
    <location>
        <begin position="48"/>
        <end position="73"/>
    </location>
</feature>
<evidence type="ECO:0000313" key="19">
    <source>
        <dbReference type="Proteomes" id="UP000078148"/>
    </source>
</evidence>
<reference evidence="19" key="1">
    <citation type="submission" date="2015-10" db="EMBL/GenBank/DDBJ databases">
        <title>Genome of Paenibacillus bovis sp. nov.</title>
        <authorList>
            <person name="Wu Z."/>
            <person name="Gao C."/>
            <person name="Liu Z."/>
            <person name="Zheng H."/>
        </authorList>
    </citation>
    <scope>NUCLEOTIDE SEQUENCE [LARGE SCALE GENOMIC DNA]</scope>
    <source>
        <strain evidence="19">BD3526</strain>
    </source>
</reference>
<evidence type="ECO:0000256" key="15">
    <source>
        <dbReference type="ARBA" id="ARBA00032932"/>
    </source>
</evidence>